<reference evidence="2 3" key="1">
    <citation type="journal article" date="2018" name="Nat. Ecol. Evol.">
        <title>Shark genomes provide insights into elasmobranch evolution and the origin of vertebrates.</title>
        <authorList>
            <person name="Hara Y"/>
            <person name="Yamaguchi K"/>
            <person name="Onimaru K"/>
            <person name="Kadota M"/>
            <person name="Koyanagi M"/>
            <person name="Keeley SD"/>
            <person name="Tatsumi K"/>
            <person name="Tanaka K"/>
            <person name="Motone F"/>
            <person name="Kageyama Y"/>
            <person name="Nozu R"/>
            <person name="Adachi N"/>
            <person name="Nishimura O"/>
            <person name="Nakagawa R"/>
            <person name="Tanegashima C"/>
            <person name="Kiyatake I"/>
            <person name="Matsumoto R"/>
            <person name="Murakumo K"/>
            <person name="Nishida K"/>
            <person name="Terakita A"/>
            <person name="Kuratani S"/>
            <person name="Sato K"/>
            <person name="Hyodo S Kuraku.S."/>
        </authorList>
    </citation>
    <scope>NUCLEOTIDE SEQUENCE [LARGE SCALE GENOMIC DNA]</scope>
</reference>
<dbReference type="EMBL" id="BEZZ01061248">
    <property type="protein sequence ID" value="GCC41987.1"/>
    <property type="molecule type" value="Genomic_DNA"/>
</dbReference>
<keyword evidence="3" id="KW-1185">Reference proteome</keyword>
<dbReference type="AlphaFoldDB" id="A0A401TH73"/>
<protein>
    <submittedName>
        <fullName evidence="2">Uncharacterized protein</fullName>
    </submittedName>
</protein>
<accession>A0A401TH73</accession>
<feature type="compositionally biased region" description="Basic residues" evidence="1">
    <location>
        <begin position="34"/>
        <end position="44"/>
    </location>
</feature>
<dbReference type="Proteomes" id="UP000287033">
    <property type="component" value="Unassembled WGS sequence"/>
</dbReference>
<evidence type="ECO:0000313" key="2">
    <source>
        <dbReference type="EMBL" id="GCC41987.1"/>
    </source>
</evidence>
<feature type="region of interest" description="Disordered" evidence="1">
    <location>
        <begin position="110"/>
        <end position="191"/>
    </location>
</feature>
<feature type="non-terminal residue" evidence="2">
    <location>
        <position position="1"/>
    </location>
</feature>
<proteinExistence type="predicted"/>
<feature type="compositionally biased region" description="Basic and acidic residues" evidence="1">
    <location>
        <begin position="163"/>
        <end position="175"/>
    </location>
</feature>
<comment type="caution">
    <text evidence="2">The sequence shown here is derived from an EMBL/GenBank/DDBJ whole genome shotgun (WGS) entry which is preliminary data.</text>
</comment>
<evidence type="ECO:0000256" key="1">
    <source>
        <dbReference type="SAM" id="MobiDB-lite"/>
    </source>
</evidence>
<evidence type="ECO:0000313" key="3">
    <source>
        <dbReference type="Proteomes" id="UP000287033"/>
    </source>
</evidence>
<gene>
    <name evidence="2" type="ORF">chiPu_0025566</name>
</gene>
<name>A0A401TH73_CHIPU</name>
<feature type="region of interest" description="Disordered" evidence="1">
    <location>
        <begin position="1"/>
        <end position="64"/>
    </location>
</feature>
<organism evidence="2 3">
    <name type="scientific">Chiloscyllium punctatum</name>
    <name type="common">Brownbanded bambooshark</name>
    <name type="synonym">Hemiscyllium punctatum</name>
    <dbReference type="NCBI Taxonomy" id="137246"/>
    <lineage>
        <taxon>Eukaryota</taxon>
        <taxon>Metazoa</taxon>
        <taxon>Chordata</taxon>
        <taxon>Craniata</taxon>
        <taxon>Vertebrata</taxon>
        <taxon>Chondrichthyes</taxon>
        <taxon>Elasmobranchii</taxon>
        <taxon>Galeomorphii</taxon>
        <taxon>Galeoidea</taxon>
        <taxon>Orectolobiformes</taxon>
        <taxon>Hemiscylliidae</taxon>
        <taxon>Chiloscyllium</taxon>
    </lineage>
</organism>
<sequence>EAARPHDVTAGRPAPGGGPKEGEPRLRWCQQQQRPRRLRGRQQRQKGDQKERVPPSGCIGRREPLQTIKRASCSRFCKLKQRHEIHPPPSARLRFPAETESASASLPYFKFSLPSPQAPPTAGVRPIGRRGSRDDERPIVTLGQSAIRSHPAHPRGVALEGKGGGERRLRLEGPAHRGRTNQAQAGPHVGG</sequence>